<keyword evidence="2" id="KW-1185">Reference proteome</keyword>
<name>A0ACB8AXB3_9AGAM</name>
<dbReference type="EMBL" id="MU266871">
    <property type="protein sequence ID" value="KAH7918026.1"/>
    <property type="molecule type" value="Genomic_DNA"/>
</dbReference>
<reference evidence="1" key="1">
    <citation type="journal article" date="2021" name="New Phytol.">
        <title>Evolutionary innovations through gain and loss of genes in the ectomycorrhizal Boletales.</title>
        <authorList>
            <person name="Wu G."/>
            <person name="Miyauchi S."/>
            <person name="Morin E."/>
            <person name="Kuo A."/>
            <person name="Drula E."/>
            <person name="Varga T."/>
            <person name="Kohler A."/>
            <person name="Feng B."/>
            <person name="Cao Y."/>
            <person name="Lipzen A."/>
            <person name="Daum C."/>
            <person name="Hundley H."/>
            <person name="Pangilinan J."/>
            <person name="Johnson J."/>
            <person name="Barry K."/>
            <person name="LaButti K."/>
            <person name="Ng V."/>
            <person name="Ahrendt S."/>
            <person name="Min B."/>
            <person name="Choi I.G."/>
            <person name="Park H."/>
            <person name="Plett J.M."/>
            <person name="Magnuson J."/>
            <person name="Spatafora J.W."/>
            <person name="Nagy L.G."/>
            <person name="Henrissat B."/>
            <person name="Grigoriev I.V."/>
            <person name="Yang Z.L."/>
            <person name="Xu J."/>
            <person name="Martin F.M."/>
        </authorList>
    </citation>
    <scope>NUCLEOTIDE SEQUENCE</scope>
    <source>
        <strain evidence="1">KUC20120723A-06</strain>
    </source>
</reference>
<organism evidence="1 2">
    <name type="scientific">Leucogyrophana mollusca</name>
    <dbReference type="NCBI Taxonomy" id="85980"/>
    <lineage>
        <taxon>Eukaryota</taxon>
        <taxon>Fungi</taxon>
        <taxon>Dikarya</taxon>
        <taxon>Basidiomycota</taxon>
        <taxon>Agaricomycotina</taxon>
        <taxon>Agaricomycetes</taxon>
        <taxon>Agaricomycetidae</taxon>
        <taxon>Boletales</taxon>
        <taxon>Boletales incertae sedis</taxon>
        <taxon>Leucogyrophana</taxon>
    </lineage>
</organism>
<accession>A0ACB8AXB3</accession>
<comment type="caution">
    <text evidence="1">The sequence shown here is derived from an EMBL/GenBank/DDBJ whole genome shotgun (WGS) entry which is preliminary data.</text>
</comment>
<protein>
    <submittedName>
        <fullName evidence="1">Uncharacterized protein</fullName>
    </submittedName>
</protein>
<proteinExistence type="predicted"/>
<evidence type="ECO:0000313" key="1">
    <source>
        <dbReference type="EMBL" id="KAH7918026.1"/>
    </source>
</evidence>
<sequence>MPQRRLTGGSGPSPCQSWSSESNSRAPFCRLPSSRETLPTKYEPRDSGVVLRPPLGGHFPRRRRLLTITASASPKAFSSVGYNHANTLNK</sequence>
<dbReference type="Proteomes" id="UP000790709">
    <property type="component" value="Unassembled WGS sequence"/>
</dbReference>
<evidence type="ECO:0000313" key="2">
    <source>
        <dbReference type="Proteomes" id="UP000790709"/>
    </source>
</evidence>
<gene>
    <name evidence="1" type="ORF">BV22DRAFT_920379</name>
</gene>